<keyword evidence="1" id="KW-0472">Membrane</keyword>
<evidence type="ECO:0000313" key="4">
    <source>
        <dbReference type="Proteomes" id="UP000294850"/>
    </source>
</evidence>
<evidence type="ECO:0000313" key="3">
    <source>
        <dbReference type="EMBL" id="TDE18722.1"/>
    </source>
</evidence>
<dbReference type="AlphaFoldDB" id="A0A4R5DVX4"/>
<feature type="transmembrane region" description="Helical" evidence="1">
    <location>
        <begin position="151"/>
        <end position="171"/>
    </location>
</feature>
<dbReference type="InterPro" id="IPR039447">
    <property type="entry name" value="UreH-like_TM_dom"/>
</dbReference>
<keyword evidence="1" id="KW-0812">Transmembrane</keyword>
<comment type="caution">
    <text evidence="3">The sequence shown here is derived from an EMBL/GenBank/DDBJ whole genome shotgun (WGS) entry which is preliminary data.</text>
</comment>
<feature type="transmembrane region" description="Helical" evidence="1">
    <location>
        <begin position="43"/>
        <end position="62"/>
    </location>
</feature>
<name>A0A4R5DVX4_9BACT</name>
<feature type="domain" description="Urease accessory protein UreH-like transmembrane" evidence="2">
    <location>
        <begin position="1"/>
        <end position="197"/>
    </location>
</feature>
<dbReference type="EMBL" id="SMFL01000001">
    <property type="protein sequence ID" value="TDE18722.1"/>
    <property type="molecule type" value="Genomic_DNA"/>
</dbReference>
<feature type="transmembrane region" description="Helical" evidence="1">
    <location>
        <begin position="67"/>
        <end position="86"/>
    </location>
</feature>
<dbReference type="Proteomes" id="UP000294850">
    <property type="component" value="Unassembled WGS sequence"/>
</dbReference>
<dbReference type="PANTHER" id="PTHR42208:SF1">
    <property type="entry name" value="HEAVY METAL TRANSPORTER"/>
    <property type="match status" value="1"/>
</dbReference>
<gene>
    <name evidence="3" type="ORF">E0F88_02200</name>
</gene>
<dbReference type="Pfam" id="PF13386">
    <property type="entry name" value="DsbD_2"/>
    <property type="match status" value="1"/>
</dbReference>
<dbReference type="PANTHER" id="PTHR42208">
    <property type="entry name" value="HEAVY METAL TRANSPORTER-RELATED"/>
    <property type="match status" value="1"/>
</dbReference>
<accession>A0A4R5DVX4</accession>
<feature type="transmembrane region" description="Helical" evidence="1">
    <location>
        <begin position="116"/>
        <end position="139"/>
    </location>
</feature>
<sequence length="222" mass="24512">MGLMSSFHCIGMCGPIALALPIQKGNRWQQLAGLLLYNSGRALTYAFLGLLIGSVSSSLAWIGYLRYLSVFAGIIMLSYVFWPAFLDKYFHVPMFWQKTIQSVRTKMGAMLRSRTIHGWLFLGILNGLLPCGMVYLALISSVATGSMAGSGIYMLLFGIGTLPMMMMVGFFKQWLTPALRSRMRKITPIVLTAAGIWLVARGVLIEYPTNQPSGQITICHGK</sequence>
<keyword evidence="1" id="KW-1133">Transmembrane helix</keyword>
<organism evidence="3 4">
    <name type="scientific">Dyadobacter psychrotolerans</name>
    <dbReference type="NCBI Taxonomy" id="2541721"/>
    <lineage>
        <taxon>Bacteria</taxon>
        <taxon>Pseudomonadati</taxon>
        <taxon>Bacteroidota</taxon>
        <taxon>Cytophagia</taxon>
        <taxon>Cytophagales</taxon>
        <taxon>Spirosomataceae</taxon>
        <taxon>Dyadobacter</taxon>
    </lineage>
</organism>
<feature type="transmembrane region" description="Helical" evidence="1">
    <location>
        <begin position="186"/>
        <end position="204"/>
    </location>
</feature>
<dbReference type="OrthoDB" id="594443at2"/>
<evidence type="ECO:0000256" key="1">
    <source>
        <dbReference type="SAM" id="Phobius"/>
    </source>
</evidence>
<keyword evidence="4" id="KW-1185">Reference proteome</keyword>
<proteinExistence type="predicted"/>
<evidence type="ECO:0000259" key="2">
    <source>
        <dbReference type="Pfam" id="PF13386"/>
    </source>
</evidence>
<reference evidence="3 4" key="1">
    <citation type="submission" date="2019-03" db="EMBL/GenBank/DDBJ databases">
        <title>Dyadobacter AR-3-6 sp. nov., isolated from arctic soil.</title>
        <authorList>
            <person name="Chaudhary D.K."/>
        </authorList>
    </citation>
    <scope>NUCLEOTIDE SEQUENCE [LARGE SCALE GENOMIC DNA]</scope>
    <source>
        <strain evidence="3 4">AR-3-6</strain>
    </source>
</reference>
<protein>
    <submittedName>
        <fullName evidence="3">Sulfite exporter TauE/SafE family protein</fullName>
    </submittedName>
</protein>